<comment type="caution">
    <text evidence="11">The sequence shown here is derived from an EMBL/GenBank/DDBJ whole genome shotgun (WGS) entry which is preliminary data.</text>
</comment>
<protein>
    <submittedName>
        <fullName evidence="11">Uncharacterized protein</fullName>
    </submittedName>
</protein>
<dbReference type="InterPro" id="IPR045033">
    <property type="entry name" value="PILS1/3/4/5/7"/>
</dbReference>
<feature type="transmembrane region" description="Helical" evidence="10">
    <location>
        <begin position="193"/>
        <end position="213"/>
    </location>
</feature>
<feature type="region of interest" description="Disordered" evidence="9">
    <location>
        <begin position="313"/>
        <end position="332"/>
    </location>
</feature>
<accession>S9VYX5</accession>
<evidence type="ECO:0000256" key="9">
    <source>
        <dbReference type="SAM" id="MobiDB-lite"/>
    </source>
</evidence>
<dbReference type="Proteomes" id="UP000015354">
    <property type="component" value="Unassembled WGS sequence"/>
</dbReference>
<evidence type="ECO:0000256" key="7">
    <source>
        <dbReference type="ARBA" id="ARBA00025100"/>
    </source>
</evidence>
<feature type="transmembrane region" description="Helical" evidence="10">
    <location>
        <begin position="67"/>
        <end position="93"/>
    </location>
</feature>
<keyword evidence="4 10" id="KW-0812">Transmembrane</keyword>
<feature type="transmembrane region" description="Helical" evidence="10">
    <location>
        <begin position="614"/>
        <end position="635"/>
    </location>
</feature>
<dbReference type="GO" id="GO:0016020">
    <property type="term" value="C:membrane"/>
    <property type="evidence" value="ECO:0007669"/>
    <property type="project" value="UniProtKB-SubCell"/>
</dbReference>
<evidence type="ECO:0000256" key="4">
    <source>
        <dbReference type="ARBA" id="ARBA00022692"/>
    </source>
</evidence>
<comment type="subcellular location">
    <subcellularLocation>
        <location evidence="2">Endomembrane system</location>
    </subcellularLocation>
    <subcellularLocation>
        <location evidence="1">Membrane</location>
        <topology evidence="1">Multi-pass membrane protein</topology>
    </subcellularLocation>
</comment>
<keyword evidence="5 10" id="KW-1133">Transmembrane helix</keyword>
<keyword evidence="3" id="KW-0813">Transport</keyword>
<evidence type="ECO:0000256" key="10">
    <source>
        <dbReference type="SAM" id="Phobius"/>
    </source>
</evidence>
<feature type="region of interest" description="Disordered" evidence="9">
    <location>
        <begin position="131"/>
        <end position="150"/>
    </location>
</feature>
<comment type="function">
    <text evidence="7">Involved in cellular auxin homeostasis by regulating auxin metabolism. Regulates intracellular auxin accumulation at the endoplasmic reticulum and thus auxin availability for nuclear auxin signaling.</text>
</comment>
<evidence type="ECO:0000256" key="3">
    <source>
        <dbReference type="ARBA" id="ARBA00022448"/>
    </source>
</evidence>
<reference evidence="11 12" key="1">
    <citation type="journal article" date="2013" name="PLoS ONE">
        <title>Predicting the Proteins of Angomonas deanei, Strigomonas culicis and Their Respective Endosymbionts Reveals New Aspects of the Trypanosomatidae Family.</title>
        <authorList>
            <person name="Motta M.C."/>
            <person name="Martins A.C."/>
            <person name="de Souza S.S."/>
            <person name="Catta-Preta C.M."/>
            <person name="Silva R."/>
            <person name="Klein C.C."/>
            <person name="de Almeida L.G."/>
            <person name="de Lima Cunha O."/>
            <person name="Ciapina L.P."/>
            <person name="Brocchi M."/>
            <person name="Colabardini A.C."/>
            <person name="de Araujo Lima B."/>
            <person name="Machado C.R."/>
            <person name="de Almeida Soares C.M."/>
            <person name="Probst C.M."/>
            <person name="de Menezes C.B."/>
            <person name="Thompson C.E."/>
            <person name="Bartholomeu D.C."/>
            <person name="Gradia D.F."/>
            <person name="Pavoni D.P."/>
            <person name="Grisard E.C."/>
            <person name="Fantinatti-Garboggini F."/>
            <person name="Marchini F.K."/>
            <person name="Rodrigues-Luiz G.F."/>
            <person name="Wagner G."/>
            <person name="Goldman G.H."/>
            <person name="Fietto J.L."/>
            <person name="Elias M.C."/>
            <person name="Goldman M.H."/>
            <person name="Sagot M.F."/>
            <person name="Pereira M."/>
            <person name="Stoco P.H."/>
            <person name="de Mendonca-Neto R.P."/>
            <person name="Teixeira S.M."/>
            <person name="Maciel T.E."/>
            <person name="de Oliveira Mendes T.A."/>
            <person name="Urmenyi T.P."/>
            <person name="de Souza W."/>
            <person name="Schenkman S."/>
            <person name="de Vasconcelos A.T."/>
        </authorList>
    </citation>
    <scope>NUCLEOTIDE SEQUENCE [LARGE SCALE GENOMIC DNA]</scope>
</reference>
<evidence type="ECO:0000313" key="12">
    <source>
        <dbReference type="Proteomes" id="UP000015354"/>
    </source>
</evidence>
<evidence type="ECO:0000256" key="6">
    <source>
        <dbReference type="ARBA" id="ARBA00023136"/>
    </source>
</evidence>
<sequence length="739" mass="79921">MSSSEGMFSVTFLAVSKVLIAVLVGAVTCNSIPFSKTTIRDFSFLISAILLPCLTIYNTSLSVNLEVLVRCSILLFFSVLLVLIGVACGYVLGAFSHRVPQEKTGIPAELHGDVRLDLLYEDVPDAEEELERRGASAAADAQKKKKKKKKKATGRPYVAVILSDRLEQLNVSGRDVVPLLETPSAMVEEQPGYFWASIISMSIQNTVTLPLSVLQNLAGSLTWFDVSEGSAYIFVYNILGVLYLWSGGGMMVDYAKRQTTKLRLIRELMAGHKVAGTRCDAFTQTEVLAGSSQSPVRSHALAFPSSAPVATAAAPPRVAGSPSPSSSDAETMTDAHDPVLLASLNASFAATGTLPVATAEAQAQVDVQPMSPATMLKYLTPTPALAELLPYDWETAGLVRVFYASQLKEVEAEARRHRWARLRHSARRMAHNLVTNVPLMSVVVGLVLGVTTPVRNLFFDNGYLVMVMDAIALIGNGSIPASLLLLGANLMGSTTGGAADGKGDVRLRDSEQNTEFPLAEDDLRLLGEDGAYARWYNAAHANLDEEEFDLHESFSLQQVLQQYALPPRRPPTSVGTSVQVSGAPRPEAPAAAGAPPEPSGVELALSLTGVSKHFVWGVIVARLILAPFICFVLLVAMIKTMPFLFGGRGTEDKTLLLVLFSEVAAPTAINSSLLFNQREFMTFPYAKMLFFQYALCSITTVLVDVRSAYNYIDVHDVLRRDTNWGMSIHVTVTTTRPAS</sequence>
<feature type="transmembrane region" description="Helical" evidence="10">
    <location>
        <begin position="233"/>
        <end position="255"/>
    </location>
</feature>
<dbReference type="Pfam" id="PF03547">
    <property type="entry name" value="Mem_trans"/>
    <property type="match status" value="1"/>
</dbReference>
<feature type="transmembrane region" description="Helical" evidence="10">
    <location>
        <begin position="463"/>
        <end position="486"/>
    </location>
</feature>
<dbReference type="GO" id="GO:0012505">
    <property type="term" value="C:endomembrane system"/>
    <property type="evidence" value="ECO:0007669"/>
    <property type="project" value="UniProtKB-SubCell"/>
</dbReference>
<keyword evidence="6 10" id="KW-0472">Membrane</keyword>
<evidence type="ECO:0000256" key="1">
    <source>
        <dbReference type="ARBA" id="ARBA00004141"/>
    </source>
</evidence>
<dbReference type="PANTHER" id="PTHR31651:SF33">
    <property type="entry name" value="PROTEIN PIN-LIKES 1"/>
    <property type="match status" value="1"/>
</dbReference>
<evidence type="ECO:0000256" key="8">
    <source>
        <dbReference type="ARBA" id="ARBA00025752"/>
    </source>
</evidence>
<feature type="compositionally biased region" description="Low complexity" evidence="9">
    <location>
        <begin position="582"/>
        <end position="594"/>
    </location>
</feature>
<feature type="transmembrane region" description="Helical" evidence="10">
    <location>
        <begin position="42"/>
        <end position="61"/>
    </location>
</feature>
<feature type="transmembrane region" description="Helical" evidence="10">
    <location>
        <begin position="433"/>
        <end position="451"/>
    </location>
</feature>
<organism evidence="11 12">
    <name type="scientific">Strigomonas culicis</name>
    <dbReference type="NCBI Taxonomy" id="28005"/>
    <lineage>
        <taxon>Eukaryota</taxon>
        <taxon>Discoba</taxon>
        <taxon>Euglenozoa</taxon>
        <taxon>Kinetoplastea</taxon>
        <taxon>Metakinetoplastina</taxon>
        <taxon>Trypanosomatida</taxon>
        <taxon>Trypanosomatidae</taxon>
        <taxon>Strigomonadinae</taxon>
        <taxon>Strigomonas</taxon>
    </lineage>
</organism>
<dbReference type="AlphaFoldDB" id="S9VYX5"/>
<dbReference type="InterPro" id="IPR004776">
    <property type="entry name" value="Mem_transp_PIN-like"/>
</dbReference>
<comment type="similarity">
    <text evidence="8">Belongs to the auxin efflux carrier (TC 2.A.69.2) family.</text>
</comment>
<feature type="transmembrane region" description="Helical" evidence="10">
    <location>
        <begin position="6"/>
        <end position="30"/>
    </location>
</feature>
<evidence type="ECO:0000256" key="2">
    <source>
        <dbReference type="ARBA" id="ARBA00004308"/>
    </source>
</evidence>
<gene>
    <name evidence="11" type="ORF">STCU_04825</name>
</gene>
<evidence type="ECO:0000256" key="5">
    <source>
        <dbReference type="ARBA" id="ARBA00022989"/>
    </source>
</evidence>
<name>S9VYX5_9TRYP</name>
<dbReference type="OrthoDB" id="191139at2759"/>
<evidence type="ECO:0000313" key="11">
    <source>
        <dbReference type="EMBL" id="EPY28900.1"/>
    </source>
</evidence>
<dbReference type="EMBL" id="ATMH01004825">
    <property type="protein sequence ID" value="EPY28900.1"/>
    <property type="molecule type" value="Genomic_DNA"/>
</dbReference>
<proteinExistence type="inferred from homology"/>
<dbReference type="GO" id="GO:0055085">
    <property type="term" value="P:transmembrane transport"/>
    <property type="evidence" value="ECO:0007669"/>
    <property type="project" value="InterPro"/>
</dbReference>
<keyword evidence="12" id="KW-1185">Reference proteome</keyword>
<dbReference type="PANTHER" id="PTHR31651">
    <property type="match status" value="1"/>
</dbReference>
<feature type="region of interest" description="Disordered" evidence="9">
    <location>
        <begin position="567"/>
        <end position="595"/>
    </location>
</feature>